<organism evidence="2 3">
    <name type="scientific">Nonomuraea mesophila</name>
    <dbReference type="NCBI Taxonomy" id="2530382"/>
    <lineage>
        <taxon>Bacteria</taxon>
        <taxon>Bacillati</taxon>
        <taxon>Actinomycetota</taxon>
        <taxon>Actinomycetes</taxon>
        <taxon>Streptosporangiales</taxon>
        <taxon>Streptosporangiaceae</taxon>
        <taxon>Nonomuraea</taxon>
    </lineage>
</organism>
<feature type="compositionally biased region" description="Basic and acidic residues" evidence="1">
    <location>
        <begin position="1"/>
        <end position="11"/>
    </location>
</feature>
<proteinExistence type="predicted"/>
<feature type="region of interest" description="Disordered" evidence="1">
    <location>
        <begin position="1"/>
        <end position="71"/>
    </location>
</feature>
<sequence>MTHDPFHHADQPDQPDQPEPATSGAPATDPEHAAEPAEPAEAGDDKGANIVHLDTARAGRHPYRPDDPEPT</sequence>
<feature type="non-terminal residue" evidence="2">
    <location>
        <position position="71"/>
    </location>
</feature>
<accession>A0A4R5E6L4</accession>
<evidence type="ECO:0000313" key="3">
    <source>
        <dbReference type="Proteomes" id="UP000295136"/>
    </source>
</evidence>
<reference evidence="2 3" key="1">
    <citation type="submission" date="2019-03" db="EMBL/GenBank/DDBJ databases">
        <title>Draft genome sequences of novel Actinobacteria.</title>
        <authorList>
            <person name="Sahin N."/>
            <person name="Ay H."/>
            <person name="Saygin H."/>
        </authorList>
    </citation>
    <scope>NUCLEOTIDE SEQUENCE [LARGE SCALE GENOMIC DNA]</scope>
    <source>
        <strain evidence="2 3">6K102</strain>
    </source>
</reference>
<evidence type="ECO:0000256" key="1">
    <source>
        <dbReference type="SAM" id="MobiDB-lite"/>
    </source>
</evidence>
<name>A0A4R5E6L4_9ACTN</name>
<dbReference type="RefSeq" id="WP_220449204.1">
    <property type="nucleotide sequence ID" value="NZ_SMLD01000237.1"/>
</dbReference>
<protein>
    <submittedName>
        <fullName evidence="2">Uncharacterized protein</fullName>
    </submittedName>
</protein>
<evidence type="ECO:0000313" key="2">
    <source>
        <dbReference type="EMBL" id="TDE26433.1"/>
    </source>
</evidence>
<dbReference type="EMBL" id="SMLD01000237">
    <property type="protein sequence ID" value="TDE26433.1"/>
    <property type="molecule type" value="Genomic_DNA"/>
</dbReference>
<comment type="caution">
    <text evidence="2">The sequence shown here is derived from an EMBL/GenBank/DDBJ whole genome shotgun (WGS) entry which is preliminary data.</text>
</comment>
<dbReference type="AlphaFoldDB" id="A0A4R5E6L4"/>
<dbReference type="Proteomes" id="UP000295136">
    <property type="component" value="Unassembled WGS sequence"/>
</dbReference>
<gene>
    <name evidence="2" type="ORF">E1295_44375</name>
</gene>
<keyword evidence="3" id="KW-1185">Reference proteome</keyword>